<keyword evidence="8" id="KW-0238">DNA-binding</keyword>
<dbReference type="InParanoid" id="A0A671UIJ7"/>
<feature type="compositionally biased region" description="Polar residues" evidence="12">
    <location>
        <begin position="71"/>
        <end position="80"/>
    </location>
</feature>
<dbReference type="SUPFAM" id="SSF57667">
    <property type="entry name" value="beta-beta-alpha zinc fingers"/>
    <property type="match status" value="5"/>
</dbReference>
<dbReference type="PROSITE" id="PS50157">
    <property type="entry name" value="ZINC_FINGER_C2H2_2"/>
    <property type="match status" value="8"/>
</dbReference>
<reference evidence="14" key="1">
    <citation type="submission" date="2021-04" db="EMBL/GenBank/DDBJ databases">
        <authorList>
            <consortium name="Wellcome Sanger Institute Data Sharing"/>
        </authorList>
    </citation>
    <scope>NUCLEOTIDE SEQUENCE [LARGE SCALE GENOMIC DNA]</scope>
</reference>
<evidence type="ECO:0000256" key="10">
    <source>
        <dbReference type="ARBA" id="ARBA00023242"/>
    </source>
</evidence>
<evidence type="ECO:0000313" key="15">
    <source>
        <dbReference type="Proteomes" id="UP000472265"/>
    </source>
</evidence>
<keyword evidence="15" id="KW-1185">Reference proteome</keyword>
<sequence length="461" mass="52703">MSKVQTLRVFMKQRLTAAAEEIFELFERTIAEYEEELCRHRKLLDAVLQPQVQLHRADVQLLSVSKEEVPSEQQDWSSGPDQKEPPEPPHIKEEQQEIWTNQEEDDVTEVTFTPVTVKSEVDDGINCGGPEPVRNFKLDTHLQPVTHDKNPDVSVGGWVLDETREPQSGLKLPNNYRRVTTGEKSFPCLDCGKTFSQNANLKTHMRIHRGEKPFSCSFCSKRFIQKIHLVRHLALHTGEKRHSCSACGNRFTWHYQLKKHQCVGRQSSHIHLSQEHLKMEADGEDCGGLEPAKSLYPERATSFSHDGQLQKHNRVQTGLRSFSCSVCGKKYPRKKSLTDHMRIHSEGNGFSCSVCKKTFPWRGNVVTHMRIHTGEKPFSCSICGRGFTTGSNLTAHIRVHTREKPFTCSVCNVRFCDRSTLSRHLRIHTREKPFTCSVCGKSIALYGNLRRHMRIHTGDTI</sequence>
<dbReference type="InterPro" id="IPR036236">
    <property type="entry name" value="Znf_C2H2_sf"/>
</dbReference>
<dbReference type="GeneTree" id="ENSGT00950000182774"/>
<feature type="domain" description="C2H2-type" evidence="13">
    <location>
        <begin position="350"/>
        <end position="377"/>
    </location>
</feature>
<keyword evidence="3" id="KW-0479">Metal-binding</keyword>
<evidence type="ECO:0000256" key="9">
    <source>
        <dbReference type="ARBA" id="ARBA00023163"/>
    </source>
</evidence>
<dbReference type="FunFam" id="3.30.160.60:FF:000765">
    <property type="entry name" value="Zinc finger 45-like"/>
    <property type="match status" value="1"/>
</dbReference>
<dbReference type="GO" id="GO:0003677">
    <property type="term" value="F:DNA binding"/>
    <property type="evidence" value="ECO:0007669"/>
    <property type="project" value="UniProtKB-KW"/>
</dbReference>
<feature type="domain" description="C2H2-type" evidence="13">
    <location>
        <begin position="322"/>
        <end position="349"/>
    </location>
</feature>
<keyword evidence="10" id="KW-0539">Nucleus</keyword>
<feature type="domain" description="C2H2-type" evidence="13">
    <location>
        <begin position="434"/>
        <end position="461"/>
    </location>
</feature>
<keyword evidence="7" id="KW-0805">Transcription regulation</keyword>
<evidence type="ECO:0000313" key="14">
    <source>
        <dbReference type="Ensembl" id="ENSSAUP00010013755.1"/>
    </source>
</evidence>
<dbReference type="FunFam" id="3.30.160.60:FF:000100">
    <property type="entry name" value="Zinc finger 45-like"/>
    <property type="match status" value="2"/>
</dbReference>
<dbReference type="FunFam" id="3.30.160.60:FF:001506">
    <property type="entry name" value="Zinc finger protein"/>
    <property type="match status" value="1"/>
</dbReference>
<feature type="domain" description="C2H2-type" evidence="13">
    <location>
        <begin position="186"/>
        <end position="213"/>
    </location>
</feature>
<evidence type="ECO:0000259" key="13">
    <source>
        <dbReference type="PROSITE" id="PS50157"/>
    </source>
</evidence>
<feature type="region of interest" description="Disordered" evidence="12">
    <location>
        <begin position="65"/>
        <end position="90"/>
    </location>
</feature>
<comment type="subcellular location">
    <subcellularLocation>
        <location evidence="1">Nucleus</location>
    </subcellularLocation>
</comment>
<feature type="domain" description="C2H2-type" evidence="13">
    <location>
        <begin position="242"/>
        <end position="276"/>
    </location>
</feature>
<organism evidence="14 15">
    <name type="scientific">Sparus aurata</name>
    <name type="common">Gilthead sea bream</name>
    <dbReference type="NCBI Taxonomy" id="8175"/>
    <lineage>
        <taxon>Eukaryota</taxon>
        <taxon>Metazoa</taxon>
        <taxon>Chordata</taxon>
        <taxon>Craniata</taxon>
        <taxon>Vertebrata</taxon>
        <taxon>Euteleostomi</taxon>
        <taxon>Actinopterygii</taxon>
        <taxon>Neopterygii</taxon>
        <taxon>Teleostei</taxon>
        <taxon>Neoteleostei</taxon>
        <taxon>Acanthomorphata</taxon>
        <taxon>Eupercaria</taxon>
        <taxon>Spariformes</taxon>
        <taxon>Sparidae</taxon>
        <taxon>Sparus</taxon>
    </lineage>
</organism>
<keyword evidence="6" id="KW-0862">Zinc</keyword>
<dbReference type="PANTHER" id="PTHR16515">
    <property type="entry name" value="PR DOMAIN ZINC FINGER PROTEIN"/>
    <property type="match status" value="1"/>
</dbReference>
<feature type="domain" description="C2H2-type" evidence="13">
    <location>
        <begin position="378"/>
        <end position="405"/>
    </location>
</feature>
<dbReference type="Proteomes" id="UP000472265">
    <property type="component" value="Chromosome 24"/>
</dbReference>
<keyword evidence="5 11" id="KW-0863">Zinc-finger</keyword>
<dbReference type="InterPro" id="IPR050331">
    <property type="entry name" value="Zinc_finger"/>
</dbReference>
<evidence type="ECO:0000256" key="7">
    <source>
        <dbReference type="ARBA" id="ARBA00023015"/>
    </source>
</evidence>
<comment type="similarity">
    <text evidence="2">Belongs to the krueppel C2H2-type zinc-finger protein family.</text>
</comment>
<evidence type="ECO:0000256" key="8">
    <source>
        <dbReference type="ARBA" id="ARBA00023125"/>
    </source>
</evidence>
<dbReference type="Gene3D" id="3.30.160.60">
    <property type="entry name" value="Classic Zinc Finger"/>
    <property type="match status" value="8"/>
</dbReference>
<feature type="domain" description="C2H2-type" evidence="13">
    <location>
        <begin position="406"/>
        <end position="433"/>
    </location>
</feature>
<dbReference type="AlphaFoldDB" id="A0A671UIJ7"/>
<protein>
    <submittedName>
        <fullName evidence="14">Zinc finger protein OZF-like</fullName>
    </submittedName>
</protein>
<dbReference type="InterPro" id="IPR013087">
    <property type="entry name" value="Znf_C2H2_type"/>
</dbReference>
<dbReference type="SMART" id="SM00355">
    <property type="entry name" value="ZnF_C2H2"/>
    <property type="match status" value="8"/>
</dbReference>
<evidence type="ECO:0000256" key="11">
    <source>
        <dbReference type="PROSITE-ProRule" id="PRU00042"/>
    </source>
</evidence>
<evidence type="ECO:0000256" key="5">
    <source>
        <dbReference type="ARBA" id="ARBA00022771"/>
    </source>
</evidence>
<evidence type="ECO:0000256" key="6">
    <source>
        <dbReference type="ARBA" id="ARBA00022833"/>
    </source>
</evidence>
<dbReference type="GO" id="GO:0005634">
    <property type="term" value="C:nucleus"/>
    <property type="evidence" value="ECO:0007669"/>
    <property type="project" value="UniProtKB-SubCell"/>
</dbReference>
<name>A0A671UIJ7_SPAAU</name>
<dbReference type="OMA" id="QTENMHT"/>
<evidence type="ECO:0000256" key="1">
    <source>
        <dbReference type="ARBA" id="ARBA00004123"/>
    </source>
</evidence>
<reference evidence="14" key="2">
    <citation type="submission" date="2025-08" db="UniProtKB">
        <authorList>
            <consortium name="Ensembl"/>
        </authorList>
    </citation>
    <scope>IDENTIFICATION</scope>
</reference>
<dbReference type="FunFam" id="3.30.160.60:FF:000110">
    <property type="entry name" value="Zinc finger protein-like"/>
    <property type="match status" value="1"/>
</dbReference>
<dbReference type="Pfam" id="PF00096">
    <property type="entry name" value="zf-C2H2"/>
    <property type="match status" value="7"/>
</dbReference>
<evidence type="ECO:0000256" key="4">
    <source>
        <dbReference type="ARBA" id="ARBA00022737"/>
    </source>
</evidence>
<reference evidence="14" key="3">
    <citation type="submission" date="2025-09" db="UniProtKB">
        <authorList>
            <consortium name="Ensembl"/>
        </authorList>
    </citation>
    <scope>IDENTIFICATION</scope>
</reference>
<feature type="domain" description="C2H2-type" evidence="13">
    <location>
        <begin position="214"/>
        <end position="241"/>
    </location>
</feature>
<dbReference type="PROSITE" id="PS00028">
    <property type="entry name" value="ZINC_FINGER_C2H2_1"/>
    <property type="match status" value="7"/>
</dbReference>
<dbReference type="Ensembl" id="ENSSAUT00010014623.1">
    <property type="protein sequence ID" value="ENSSAUP00010013755.1"/>
    <property type="gene ID" value="ENSSAUG00010006496.1"/>
</dbReference>
<feature type="compositionally biased region" description="Basic and acidic residues" evidence="12">
    <location>
        <begin position="81"/>
        <end position="90"/>
    </location>
</feature>
<dbReference type="GO" id="GO:0008270">
    <property type="term" value="F:zinc ion binding"/>
    <property type="evidence" value="ECO:0007669"/>
    <property type="project" value="UniProtKB-KW"/>
</dbReference>
<proteinExistence type="inferred from homology"/>
<accession>A0A671UIJ7</accession>
<dbReference type="FunFam" id="3.30.160.60:FF:000145">
    <property type="entry name" value="Zinc finger protein 574"/>
    <property type="match status" value="1"/>
</dbReference>
<evidence type="ECO:0000256" key="12">
    <source>
        <dbReference type="SAM" id="MobiDB-lite"/>
    </source>
</evidence>
<keyword evidence="4" id="KW-0677">Repeat</keyword>
<evidence type="ECO:0000256" key="3">
    <source>
        <dbReference type="ARBA" id="ARBA00022723"/>
    </source>
</evidence>
<gene>
    <name evidence="14" type="primary">LOC115576650</name>
</gene>
<dbReference type="FunFam" id="3.30.160.60:FF:000417">
    <property type="entry name" value="Zinc finger protein"/>
    <property type="match status" value="1"/>
</dbReference>
<keyword evidence="9" id="KW-0804">Transcription</keyword>
<dbReference type="GO" id="GO:0010468">
    <property type="term" value="P:regulation of gene expression"/>
    <property type="evidence" value="ECO:0007669"/>
    <property type="project" value="TreeGrafter"/>
</dbReference>
<evidence type="ECO:0000256" key="2">
    <source>
        <dbReference type="ARBA" id="ARBA00006991"/>
    </source>
</evidence>
<dbReference type="PANTHER" id="PTHR16515:SF49">
    <property type="entry name" value="GASTRULA ZINC FINGER PROTEIN XLCGF49.1-LIKE-RELATED"/>
    <property type="match status" value="1"/>
</dbReference>